<dbReference type="GO" id="GO:0070967">
    <property type="term" value="F:coenzyme F420 binding"/>
    <property type="evidence" value="ECO:0007669"/>
    <property type="project" value="TreeGrafter"/>
</dbReference>
<organism evidence="3 4">
    <name type="scientific">Rhodoglobus vestalii</name>
    <dbReference type="NCBI Taxonomy" id="193384"/>
    <lineage>
        <taxon>Bacteria</taxon>
        <taxon>Bacillati</taxon>
        <taxon>Actinomycetota</taxon>
        <taxon>Actinomycetes</taxon>
        <taxon>Micrococcales</taxon>
        <taxon>Microbacteriaceae</taxon>
        <taxon>Rhodoglobus</taxon>
    </lineage>
</organism>
<dbReference type="Pfam" id="PF04075">
    <property type="entry name" value="F420H2_quin_red"/>
    <property type="match status" value="1"/>
</dbReference>
<comment type="caution">
    <text evidence="3">The sequence shown here is derived from an EMBL/GenBank/DDBJ whole genome shotgun (WGS) entry which is preliminary data.</text>
</comment>
<sequence>MKLMNGVHRAVLTISGGKLGWTLGRMPTVELHTTGRVSGVQRSTLLTAPVHGRGRWVFVASKGGDDRDPQWYRNLVANPEAAITVRGRTLKVHTRTATALEKAELWPQIVAVNDRYAGYQRKTDRDIPVIICEER</sequence>
<dbReference type="GO" id="GO:0005886">
    <property type="term" value="C:plasma membrane"/>
    <property type="evidence" value="ECO:0007669"/>
    <property type="project" value="TreeGrafter"/>
</dbReference>
<dbReference type="InterPro" id="IPR012349">
    <property type="entry name" value="Split_barrel_FMN-bd"/>
</dbReference>
<keyword evidence="4" id="KW-1185">Reference proteome</keyword>
<evidence type="ECO:0000313" key="4">
    <source>
        <dbReference type="Proteomes" id="UP000316560"/>
    </source>
</evidence>
<comment type="catalytic activity">
    <reaction evidence="2">
        <text>oxidized coenzyme F420-(gamma-L-Glu)(n) + a quinol + H(+) = reduced coenzyme F420-(gamma-L-Glu)(n) + a quinone</text>
        <dbReference type="Rhea" id="RHEA:39663"/>
        <dbReference type="Rhea" id="RHEA-COMP:12939"/>
        <dbReference type="Rhea" id="RHEA-COMP:14378"/>
        <dbReference type="ChEBI" id="CHEBI:15378"/>
        <dbReference type="ChEBI" id="CHEBI:24646"/>
        <dbReference type="ChEBI" id="CHEBI:132124"/>
        <dbReference type="ChEBI" id="CHEBI:133980"/>
        <dbReference type="ChEBI" id="CHEBI:139511"/>
    </reaction>
</comment>
<dbReference type="EMBL" id="VFRA01000001">
    <property type="protein sequence ID" value="TQO19775.1"/>
    <property type="molecule type" value="Genomic_DNA"/>
</dbReference>
<gene>
    <name evidence="3" type="ORF">FB472_1352</name>
</gene>
<comment type="similarity">
    <text evidence="1">Belongs to the F420H(2)-dependent quinone reductase family.</text>
</comment>
<dbReference type="GO" id="GO:0016491">
    <property type="term" value="F:oxidoreductase activity"/>
    <property type="evidence" value="ECO:0007669"/>
    <property type="project" value="InterPro"/>
</dbReference>
<reference evidence="3 4" key="1">
    <citation type="submission" date="2019-06" db="EMBL/GenBank/DDBJ databases">
        <title>Sequencing the genomes of 1000 actinobacteria strains.</title>
        <authorList>
            <person name="Klenk H.-P."/>
        </authorList>
    </citation>
    <scope>NUCLEOTIDE SEQUENCE [LARGE SCALE GENOMIC DNA]</scope>
    <source>
        <strain evidence="3 4">DSM 21947</strain>
    </source>
</reference>
<dbReference type="Gene3D" id="2.30.110.10">
    <property type="entry name" value="Electron Transport, Fmn-binding Protein, Chain A"/>
    <property type="match status" value="1"/>
</dbReference>
<dbReference type="InterPro" id="IPR004378">
    <property type="entry name" value="F420H2_quin_Rdtase"/>
</dbReference>
<evidence type="ECO:0000256" key="2">
    <source>
        <dbReference type="ARBA" id="ARBA00049106"/>
    </source>
</evidence>
<evidence type="ECO:0000256" key="1">
    <source>
        <dbReference type="ARBA" id="ARBA00008710"/>
    </source>
</evidence>
<dbReference type="AlphaFoldDB" id="A0A8H2K5Y5"/>
<dbReference type="PANTHER" id="PTHR39428:SF3">
    <property type="entry name" value="DEAZAFLAVIN-DEPENDENT NITROREDUCTASE"/>
    <property type="match status" value="1"/>
</dbReference>
<name>A0A8H2K5Y5_9MICO</name>
<dbReference type="PANTHER" id="PTHR39428">
    <property type="entry name" value="F420H(2)-DEPENDENT QUINONE REDUCTASE RV1261C"/>
    <property type="match status" value="1"/>
</dbReference>
<protein>
    <submittedName>
        <fullName evidence="3">Deazaflavin-dependent oxidoreductase (Nitroreductase family)</fullName>
    </submittedName>
</protein>
<dbReference type="NCBIfam" id="TIGR00026">
    <property type="entry name" value="hi_GC_TIGR00026"/>
    <property type="match status" value="1"/>
</dbReference>
<accession>A0A8H2K5Y5</accession>
<dbReference type="Proteomes" id="UP000316560">
    <property type="component" value="Unassembled WGS sequence"/>
</dbReference>
<evidence type="ECO:0000313" key="3">
    <source>
        <dbReference type="EMBL" id="TQO19775.1"/>
    </source>
</evidence>
<proteinExistence type="inferred from homology"/>